<organism evidence="1 2">
    <name type="scientific">Clostridium estertheticum</name>
    <dbReference type="NCBI Taxonomy" id="238834"/>
    <lineage>
        <taxon>Bacteria</taxon>
        <taxon>Bacillati</taxon>
        <taxon>Bacillota</taxon>
        <taxon>Clostridia</taxon>
        <taxon>Eubacteriales</taxon>
        <taxon>Clostridiaceae</taxon>
        <taxon>Clostridium</taxon>
    </lineage>
</organism>
<dbReference type="AlphaFoldDB" id="A0AA47EG86"/>
<proteinExistence type="predicted"/>
<dbReference type="EMBL" id="CP086239">
    <property type="protein sequence ID" value="WAG59639.1"/>
    <property type="molecule type" value="Genomic_DNA"/>
</dbReference>
<reference evidence="1" key="1">
    <citation type="submission" date="2021-11" db="EMBL/GenBank/DDBJ databases">
        <title>Clostridia strains as spoilage organisms.</title>
        <authorList>
            <person name="Wambui J."/>
            <person name="Stevens M.J.A."/>
            <person name="Stephan R."/>
        </authorList>
    </citation>
    <scope>NUCLEOTIDE SEQUENCE</scope>
    <source>
        <strain evidence="1">CF009</strain>
    </source>
</reference>
<name>A0AA47EG86_9CLOT</name>
<sequence length="60" mass="6845">MMFGKIIDMNSTDAFINFQDGTTIDVSITRLPRNSKTGDTIDLDIGNFTNMFKNDMFNLF</sequence>
<dbReference type="Proteomes" id="UP001164733">
    <property type="component" value="Chromosome"/>
</dbReference>
<evidence type="ECO:0000313" key="2">
    <source>
        <dbReference type="Proteomes" id="UP001164733"/>
    </source>
</evidence>
<protein>
    <submittedName>
        <fullName evidence="1">DUF3006 domain-containing protein</fullName>
    </submittedName>
</protein>
<dbReference type="RefSeq" id="WP_253200087.1">
    <property type="nucleotide sequence ID" value="NZ_CP086239.1"/>
</dbReference>
<gene>
    <name evidence="1" type="ORF">LL038_18705</name>
</gene>
<evidence type="ECO:0000313" key="1">
    <source>
        <dbReference type="EMBL" id="WAG59639.1"/>
    </source>
</evidence>
<accession>A0AA47EG86</accession>